<reference evidence="2" key="1">
    <citation type="submission" date="2010-04" db="EMBL/GenBank/DDBJ databases">
        <title>Complete sequence of Methanocaldococcus infernus ME.</title>
        <authorList>
            <consortium name="US DOE Joint Genome Institute"/>
            <person name="Lucas S."/>
            <person name="Copeland A."/>
            <person name="Lapidus A."/>
            <person name="Cheng J.-F."/>
            <person name="Bruce D."/>
            <person name="Goodwin L."/>
            <person name="Pitluck S."/>
            <person name="Munk A.C."/>
            <person name="Detter J.C."/>
            <person name="Han C."/>
            <person name="Tapia R."/>
            <person name="Land M."/>
            <person name="Hauser L."/>
            <person name="Kyrpides N."/>
            <person name="Mikhailova N."/>
            <person name="Sieprawska-Lupa M."/>
            <person name="Whitman W.B."/>
            <person name="Woyke T."/>
        </authorList>
    </citation>
    <scope>NUCLEOTIDE SEQUENCE [LARGE SCALE GENOMIC DNA]</scope>
    <source>
        <strain evidence="2">ME</strain>
    </source>
</reference>
<gene>
    <name evidence="2" type="ordered locus">Metin_0935</name>
</gene>
<dbReference type="Pfam" id="PF01963">
    <property type="entry name" value="TraB_PrgY_gumN"/>
    <property type="match status" value="1"/>
</dbReference>
<dbReference type="NCBIfam" id="TIGR00261">
    <property type="entry name" value="traB"/>
    <property type="match status" value="1"/>
</dbReference>
<dbReference type="eggNOG" id="arCOG02142">
    <property type="taxonomic scope" value="Archaea"/>
</dbReference>
<dbReference type="PANTHER" id="PTHR21530:SF7">
    <property type="entry name" value="TRAB DOMAIN-CONTAINING PROTEIN"/>
    <property type="match status" value="1"/>
</dbReference>
<feature type="transmembrane region" description="Helical" evidence="1">
    <location>
        <begin position="278"/>
        <end position="296"/>
    </location>
</feature>
<dbReference type="InterPro" id="IPR046345">
    <property type="entry name" value="TraB_PrgY-like"/>
</dbReference>
<dbReference type="InterPro" id="IPR005230">
    <property type="entry name" value="TraB_bac"/>
</dbReference>
<dbReference type="CDD" id="cd14726">
    <property type="entry name" value="TraB_PrgY-like"/>
    <property type="match status" value="1"/>
</dbReference>
<evidence type="ECO:0000313" key="3">
    <source>
        <dbReference type="Proteomes" id="UP000002061"/>
    </source>
</evidence>
<accession>D5VSP1</accession>
<proteinExistence type="predicted"/>
<feature type="transmembrane region" description="Helical" evidence="1">
    <location>
        <begin position="247"/>
        <end position="266"/>
    </location>
</feature>
<name>D5VSP1_METIM</name>
<dbReference type="OrthoDB" id="185689at2157"/>
<dbReference type="Proteomes" id="UP000002061">
    <property type="component" value="Chromosome"/>
</dbReference>
<keyword evidence="1" id="KW-1133">Transmembrane helix</keyword>
<evidence type="ECO:0000313" key="2">
    <source>
        <dbReference type="EMBL" id="ADG13594.1"/>
    </source>
</evidence>
<keyword evidence="1" id="KW-0472">Membrane</keyword>
<dbReference type="EMBL" id="CP002009">
    <property type="protein sequence ID" value="ADG13594.1"/>
    <property type="molecule type" value="Genomic_DNA"/>
</dbReference>
<evidence type="ECO:0000256" key="1">
    <source>
        <dbReference type="SAM" id="Phobius"/>
    </source>
</evidence>
<feature type="transmembrane region" description="Helical" evidence="1">
    <location>
        <begin position="359"/>
        <end position="381"/>
    </location>
</feature>
<keyword evidence="1" id="KW-0812">Transmembrane</keyword>
<organism evidence="2 3">
    <name type="scientific">Methanocaldococcus infernus (strain DSM 11812 / JCM 15783 / ME)</name>
    <dbReference type="NCBI Taxonomy" id="573063"/>
    <lineage>
        <taxon>Archaea</taxon>
        <taxon>Methanobacteriati</taxon>
        <taxon>Methanobacteriota</taxon>
        <taxon>Methanomada group</taxon>
        <taxon>Methanococci</taxon>
        <taxon>Methanococcales</taxon>
        <taxon>Methanocaldococcaceae</taxon>
        <taxon>Methanocaldococcus</taxon>
    </lineage>
</organism>
<dbReference type="AlphaFoldDB" id="D5VSP1"/>
<dbReference type="HOGENOM" id="CLU_032780_1_0_2"/>
<dbReference type="InterPro" id="IPR002816">
    <property type="entry name" value="TraB/PrgY/GumN_fam"/>
</dbReference>
<keyword evidence="3" id="KW-1185">Reference proteome</keyword>
<dbReference type="KEGG" id="mif:Metin_0935"/>
<dbReference type="PANTHER" id="PTHR21530">
    <property type="entry name" value="PHEROMONE SHUTDOWN PROTEIN"/>
    <property type="match status" value="1"/>
</dbReference>
<feature type="transmembrane region" description="Helical" evidence="1">
    <location>
        <begin position="303"/>
        <end position="330"/>
    </location>
</feature>
<protein>
    <submittedName>
        <fullName evidence="2">TraB family protein</fullName>
    </submittedName>
</protein>
<dbReference type="STRING" id="573063.Metin_0935"/>
<sequence>MKEYRTKHNSTIYLLGTAHVSKDSVESVEKAIEEIEPDVVAVELDQRRFLSLISRDEKKIDFKEVIKRGEFLKTFLYLILSQSQKEIGEKLGIKPGSEMKKAIEVANSKNIPIALIDRDIEITFSRLLEKLTFKDKINLLKALLTEEDVGEVNEELLKEMKENPEKFIEMLKELSPKIYDVFVDERDKFMAKTLYEVSKGKEKVLAIVGAGHVKGIINYLSKLDNGEEIDIYELLKVKKKRFSLAKFLGYTISLAIIIIFLYALYYSLTNPQLLKMLTLNWILFTGGLSALGVILARGRLLTALIAFVSAPITTLIPLPFVAVGTLTALVELKFTKISEEDINSLFKTSSIRELLNNNLFKILLVMTLSNLGASIGVFYCMGKFVGLL</sequence>
<dbReference type="RefSeq" id="WP_013100340.1">
    <property type="nucleotide sequence ID" value="NC_014122.1"/>
</dbReference>
<dbReference type="GeneID" id="9131947"/>